<dbReference type="EMBL" id="CP045529">
    <property type="protein sequence ID" value="QFU97783.1"/>
    <property type="molecule type" value="Genomic_DNA"/>
</dbReference>
<feature type="compositionally biased region" description="Low complexity" evidence="1">
    <location>
        <begin position="40"/>
        <end position="62"/>
    </location>
</feature>
<feature type="compositionally biased region" description="Gly residues" evidence="1">
    <location>
        <begin position="63"/>
        <end position="73"/>
    </location>
</feature>
<proteinExistence type="predicted"/>
<evidence type="ECO:0000256" key="1">
    <source>
        <dbReference type="SAM" id="MobiDB-lite"/>
    </source>
</evidence>
<dbReference type="AlphaFoldDB" id="A0A5P9Q8L2"/>
<dbReference type="PROSITE" id="PS51257">
    <property type="entry name" value="PROKAR_LIPOPROTEIN"/>
    <property type="match status" value="1"/>
</dbReference>
<evidence type="ECO:0000313" key="4">
    <source>
        <dbReference type="Proteomes" id="UP000326702"/>
    </source>
</evidence>
<keyword evidence="4" id="KW-1185">Reference proteome</keyword>
<protein>
    <submittedName>
        <fullName evidence="3">Uncharacterized protein</fullName>
    </submittedName>
</protein>
<organism evidence="3 4">
    <name type="scientific">Luteimicrobium xylanilyticum</name>
    <dbReference type="NCBI Taxonomy" id="1133546"/>
    <lineage>
        <taxon>Bacteria</taxon>
        <taxon>Bacillati</taxon>
        <taxon>Actinomycetota</taxon>
        <taxon>Actinomycetes</taxon>
        <taxon>Micrococcales</taxon>
        <taxon>Luteimicrobium</taxon>
    </lineage>
</organism>
<evidence type="ECO:0000256" key="2">
    <source>
        <dbReference type="SAM" id="SignalP"/>
    </source>
</evidence>
<dbReference type="Proteomes" id="UP000326702">
    <property type="component" value="Chromosome"/>
</dbReference>
<feature type="signal peptide" evidence="2">
    <location>
        <begin position="1"/>
        <end position="29"/>
    </location>
</feature>
<reference evidence="3 4" key="1">
    <citation type="submission" date="2019-10" db="EMBL/GenBank/DDBJ databases">
        <title>Genome sequence of Luteimicrobium xylanilyticum HY-24.</title>
        <authorList>
            <person name="Kim D.Y."/>
            <person name="Park H.-Y."/>
        </authorList>
    </citation>
    <scope>NUCLEOTIDE SEQUENCE [LARGE SCALE GENOMIC DNA]</scope>
    <source>
        <strain evidence="3 4">HY-24</strain>
    </source>
</reference>
<dbReference type="KEGG" id="lxl:KDY119_01287"/>
<gene>
    <name evidence="3" type="ORF">KDY119_01287</name>
</gene>
<keyword evidence="2" id="KW-0732">Signal</keyword>
<name>A0A5P9Q8L2_9MICO</name>
<evidence type="ECO:0000313" key="3">
    <source>
        <dbReference type="EMBL" id="QFU97783.1"/>
    </source>
</evidence>
<feature type="chain" id="PRO_5038492714" evidence="2">
    <location>
        <begin position="30"/>
        <end position="203"/>
    </location>
</feature>
<accession>A0A5P9Q8L2</accession>
<sequence>MSAMPRLIRRTWKQTAPLGLALATGLVLTGCSTTSGPDQGGAPPASSATPTRADGGADAADAAGGGADGGRGSGSFEVTGDVALSGDLTDVLCIEANEDDYVAQGHATVHGKDVTVGAEVPSGRADAGDEQESNSLSVGDTLYNRTSMADELLSGSRDGQKLTVKAKLVESHDPFDASKIDDHASWRTVVLTTHWDCGGQLPG</sequence>
<feature type="region of interest" description="Disordered" evidence="1">
    <location>
        <begin position="34"/>
        <end position="74"/>
    </location>
</feature>